<evidence type="ECO:0000256" key="2">
    <source>
        <dbReference type="SAM" id="SignalP"/>
    </source>
</evidence>
<feature type="transmembrane region" description="Helical" evidence="1">
    <location>
        <begin position="172"/>
        <end position="192"/>
    </location>
</feature>
<dbReference type="AlphaFoldDB" id="A0A8T1VTY9"/>
<reference evidence="3" key="1">
    <citation type="submission" date="2021-02" db="EMBL/GenBank/DDBJ databases">
        <authorList>
            <person name="Palmer J.M."/>
        </authorList>
    </citation>
    <scope>NUCLEOTIDE SEQUENCE</scope>
    <source>
        <strain evidence="3">SCRP734</strain>
    </source>
</reference>
<keyword evidence="1" id="KW-0812">Transmembrane</keyword>
<evidence type="ECO:0000313" key="3">
    <source>
        <dbReference type="EMBL" id="KAG7384805.1"/>
    </source>
</evidence>
<dbReference type="EMBL" id="JAGDFM010000137">
    <property type="protein sequence ID" value="KAG7384805.1"/>
    <property type="molecule type" value="Genomic_DNA"/>
</dbReference>
<gene>
    <name evidence="3" type="ORF">PHYPSEUDO_002191</name>
</gene>
<comment type="caution">
    <text evidence="3">The sequence shown here is derived from an EMBL/GenBank/DDBJ whole genome shotgun (WGS) entry which is preliminary data.</text>
</comment>
<keyword evidence="1" id="KW-0472">Membrane</keyword>
<proteinExistence type="predicted"/>
<keyword evidence="1" id="KW-1133">Transmembrane helix</keyword>
<protein>
    <submittedName>
        <fullName evidence="3">Uncharacterized protein</fullName>
    </submittedName>
</protein>
<keyword evidence="4" id="KW-1185">Reference proteome</keyword>
<keyword evidence="2" id="KW-0732">Signal</keyword>
<feature type="chain" id="PRO_5035919325" evidence="2">
    <location>
        <begin position="20"/>
        <end position="193"/>
    </location>
</feature>
<evidence type="ECO:0000256" key="1">
    <source>
        <dbReference type="SAM" id="Phobius"/>
    </source>
</evidence>
<sequence>MSLSAKAWWLRFQMRRTLAVAGGCSLVPKWDGHAPVTVSEACAGAGRTDYRRISGVSTEAEKSAACHRSRYHVVRGSFAPVWRSGLAQVKTEGCTRRFLALAPADCNAVRRRSRVATPCSTSLCGGGKDPPLTPMQSRALLLANASVYRQELLDSKSGDPTVDETGYGRPRFNLWLVLPLTVGFLITVAIGWM</sequence>
<organism evidence="3 4">
    <name type="scientific">Phytophthora pseudosyringae</name>
    <dbReference type="NCBI Taxonomy" id="221518"/>
    <lineage>
        <taxon>Eukaryota</taxon>
        <taxon>Sar</taxon>
        <taxon>Stramenopiles</taxon>
        <taxon>Oomycota</taxon>
        <taxon>Peronosporomycetes</taxon>
        <taxon>Peronosporales</taxon>
        <taxon>Peronosporaceae</taxon>
        <taxon>Phytophthora</taxon>
    </lineage>
</organism>
<dbReference type="Proteomes" id="UP000694044">
    <property type="component" value="Unassembled WGS sequence"/>
</dbReference>
<name>A0A8T1VTY9_9STRA</name>
<feature type="signal peptide" evidence="2">
    <location>
        <begin position="1"/>
        <end position="19"/>
    </location>
</feature>
<evidence type="ECO:0000313" key="4">
    <source>
        <dbReference type="Proteomes" id="UP000694044"/>
    </source>
</evidence>
<accession>A0A8T1VTY9</accession>